<evidence type="ECO:0000313" key="1">
    <source>
        <dbReference type="EMBL" id="EJK53797.1"/>
    </source>
</evidence>
<reference evidence="1 2" key="1">
    <citation type="journal article" date="2012" name="Genome Biol.">
        <title>Genome and low-iron response of an oceanic diatom adapted to chronic iron limitation.</title>
        <authorList>
            <person name="Lommer M."/>
            <person name="Specht M."/>
            <person name="Roy A.S."/>
            <person name="Kraemer L."/>
            <person name="Andreson R."/>
            <person name="Gutowska M.A."/>
            <person name="Wolf J."/>
            <person name="Bergner S.V."/>
            <person name="Schilhabel M.B."/>
            <person name="Klostermeier U.C."/>
            <person name="Beiko R.G."/>
            <person name="Rosenstiel P."/>
            <person name="Hippler M."/>
            <person name="Laroche J."/>
        </authorList>
    </citation>
    <scope>NUCLEOTIDE SEQUENCE [LARGE SCALE GENOMIC DNA]</scope>
    <source>
        <strain evidence="1 2">CCMP1005</strain>
    </source>
</reference>
<protein>
    <submittedName>
        <fullName evidence="1">Uncharacterized protein</fullName>
    </submittedName>
</protein>
<proteinExistence type="predicted"/>
<accession>K0S4I1</accession>
<gene>
    <name evidence="1" type="ORF">THAOC_26688</name>
</gene>
<organism evidence="1 2">
    <name type="scientific">Thalassiosira oceanica</name>
    <name type="common">Marine diatom</name>
    <dbReference type="NCBI Taxonomy" id="159749"/>
    <lineage>
        <taxon>Eukaryota</taxon>
        <taxon>Sar</taxon>
        <taxon>Stramenopiles</taxon>
        <taxon>Ochrophyta</taxon>
        <taxon>Bacillariophyta</taxon>
        <taxon>Coscinodiscophyceae</taxon>
        <taxon>Thalassiosirophycidae</taxon>
        <taxon>Thalassiosirales</taxon>
        <taxon>Thalassiosiraceae</taxon>
        <taxon>Thalassiosira</taxon>
    </lineage>
</organism>
<feature type="non-terminal residue" evidence="1">
    <location>
        <position position="1"/>
    </location>
</feature>
<name>K0S4I1_THAOC</name>
<keyword evidence="2" id="KW-1185">Reference proteome</keyword>
<evidence type="ECO:0000313" key="2">
    <source>
        <dbReference type="Proteomes" id="UP000266841"/>
    </source>
</evidence>
<dbReference type="AlphaFoldDB" id="K0S4I1"/>
<sequence>ETDERGGIEKGVHGISACTVPGARDTYAELCRFQKGAIAPQREGAEHDCRLASMKACLHCSYKFSRPMLDTTWKDDGQ</sequence>
<dbReference type="EMBL" id="AGNL01036987">
    <property type="protein sequence ID" value="EJK53797.1"/>
    <property type="molecule type" value="Genomic_DNA"/>
</dbReference>
<comment type="caution">
    <text evidence="1">The sequence shown here is derived from an EMBL/GenBank/DDBJ whole genome shotgun (WGS) entry which is preliminary data.</text>
</comment>
<dbReference type="Proteomes" id="UP000266841">
    <property type="component" value="Unassembled WGS sequence"/>
</dbReference>